<dbReference type="InterPro" id="IPR036138">
    <property type="entry name" value="PBP_dimer_sf"/>
</dbReference>
<dbReference type="SUPFAM" id="SSF56601">
    <property type="entry name" value="beta-lactamase/transpeptidase-like"/>
    <property type="match status" value="1"/>
</dbReference>
<evidence type="ECO:0000259" key="2">
    <source>
        <dbReference type="Pfam" id="PF21922"/>
    </source>
</evidence>
<dbReference type="STRING" id="177439.DP2423"/>
<dbReference type="Pfam" id="PF00905">
    <property type="entry name" value="Transpeptidase"/>
    <property type="match status" value="1"/>
</dbReference>
<accession>Q6AKH3</accession>
<organism evidence="3 4">
    <name type="scientific">Desulfotalea psychrophila (strain LSv54 / DSM 12343)</name>
    <dbReference type="NCBI Taxonomy" id="177439"/>
    <lineage>
        <taxon>Bacteria</taxon>
        <taxon>Pseudomonadati</taxon>
        <taxon>Thermodesulfobacteriota</taxon>
        <taxon>Desulfobulbia</taxon>
        <taxon>Desulfobulbales</taxon>
        <taxon>Desulfocapsaceae</taxon>
        <taxon>Desulfotalea</taxon>
    </lineage>
</organism>
<evidence type="ECO:0000313" key="3">
    <source>
        <dbReference type="EMBL" id="CAG37152.1"/>
    </source>
</evidence>
<dbReference type="EMBL" id="CR522870">
    <property type="protein sequence ID" value="CAG37152.1"/>
    <property type="molecule type" value="Genomic_DNA"/>
</dbReference>
<dbReference type="Proteomes" id="UP000000602">
    <property type="component" value="Chromosome"/>
</dbReference>
<dbReference type="HOGENOM" id="CLU_009289_1_0_7"/>
<dbReference type="AlphaFoldDB" id="Q6AKH3"/>
<dbReference type="GO" id="GO:0005886">
    <property type="term" value="C:plasma membrane"/>
    <property type="evidence" value="ECO:0007669"/>
    <property type="project" value="TreeGrafter"/>
</dbReference>
<dbReference type="Pfam" id="PF21922">
    <property type="entry name" value="PBP_dimer_2"/>
    <property type="match status" value="1"/>
</dbReference>
<dbReference type="KEGG" id="dps:DP2423"/>
<evidence type="ECO:0000259" key="1">
    <source>
        <dbReference type="Pfam" id="PF00905"/>
    </source>
</evidence>
<protein>
    <submittedName>
        <fullName evidence="3">Related to penicillin-binding protein (PbpA)</fullName>
    </submittedName>
</protein>
<keyword evidence="4" id="KW-1185">Reference proteome</keyword>
<name>Q6AKH3_DESPS</name>
<dbReference type="GO" id="GO:0071555">
    <property type="term" value="P:cell wall organization"/>
    <property type="evidence" value="ECO:0007669"/>
    <property type="project" value="TreeGrafter"/>
</dbReference>
<reference evidence="4" key="1">
    <citation type="journal article" date="2004" name="Environ. Microbiol.">
        <title>The genome of Desulfotalea psychrophila, a sulfate-reducing bacterium from permanently cold Arctic sediments.</title>
        <authorList>
            <person name="Rabus R."/>
            <person name="Ruepp A."/>
            <person name="Frickey T."/>
            <person name="Rattei T."/>
            <person name="Fartmann B."/>
            <person name="Stark M."/>
            <person name="Bauer M."/>
            <person name="Zibat A."/>
            <person name="Lombardot T."/>
            <person name="Becker I."/>
            <person name="Amann J."/>
            <person name="Gellner K."/>
            <person name="Teeling H."/>
            <person name="Leuschner W.D."/>
            <person name="Gloeckner F.-O."/>
            <person name="Lupas A.N."/>
            <person name="Amann R."/>
            <person name="Klenk H.-P."/>
        </authorList>
    </citation>
    <scope>NUCLEOTIDE SEQUENCE [LARGE SCALE GENOMIC DNA]</scope>
    <source>
        <strain evidence="4">DSM 12343 / LSv54</strain>
    </source>
</reference>
<dbReference type="eggNOG" id="COG0768">
    <property type="taxonomic scope" value="Bacteria"/>
</dbReference>
<proteinExistence type="predicted"/>
<dbReference type="PANTHER" id="PTHR30627:SF24">
    <property type="entry name" value="PENICILLIN-BINDING PROTEIN 4B"/>
    <property type="match status" value="1"/>
</dbReference>
<gene>
    <name evidence="3" type="ordered locus">DP2423</name>
</gene>
<dbReference type="PANTHER" id="PTHR30627">
    <property type="entry name" value="PEPTIDOGLYCAN D,D-TRANSPEPTIDASE"/>
    <property type="match status" value="1"/>
</dbReference>
<dbReference type="Gene3D" id="3.90.1310.10">
    <property type="entry name" value="Penicillin-binding protein 2a (Domain 2)"/>
    <property type="match status" value="1"/>
</dbReference>
<dbReference type="InterPro" id="IPR054120">
    <property type="entry name" value="PBPA_dimer"/>
</dbReference>
<dbReference type="InterPro" id="IPR050515">
    <property type="entry name" value="Beta-lactam/transpept"/>
</dbReference>
<dbReference type="Gene3D" id="3.40.710.10">
    <property type="entry name" value="DD-peptidase/beta-lactamase superfamily"/>
    <property type="match status" value="1"/>
</dbReference>
<dbReference type="GO" id="GO:0071972">
    <property type="term" value="F:peptidoglycan L,D-transpeptidase activity"/>
    <property type="evidence" value="ECO:0007669"/>
    <property type="project" value="TreeGrafter"/>
</dbReference>
<sequence length="500" mass="54890">MYGKRLTRFIGKRTRFFSYKNNKFKIDGDGFRVANHRITQGKNLEDRGRILDRNGLVLAESIQGMVGNITRKYPLGLATAPLLGVAHPIYGLKGLEKTLNSWLAGRQHSSAFSSFYRLASGRQKTTDIKLTIDGAVQQKIYQSMAHKTGAVVVLDINSGEMLAAVSTPAFDPSQPAGKYWEDEVKKGYRSGFVNRTLERRYPPGSTFKLVTAAAWADRTDFDIKWGMRCRGRHKTLGISDHNKRGHGWVSLQTAVSVSCNVFFSDIGVRLGPLLLKEANRFGFNRSWLPAGKKSTSLQSLAFAGYPAVNSGREWTALNFNNNPKLVAQGAIGQNVVLATPLQMALTIAAIGNDGVMMKPRLVRGAYFSDHDASVGLINQWPDTKGEVGRSCRKDTAKMLVEMMKKVMQTGTGYSIPKLYKYRGKYILSSILPKGETTQLLGKTGTAETGRGRADHSWFVGLAPADKPRYAVAVIVEHGGLGAKVAGPIAARAMRDVLNMK</sequence>
<dbReference type="GO" id="GO:0008658">
    <property type="term" value="F:penicillin binding"/>
    <property type="evidence" value="ECO:0007669"/>
    <property type="project" value="InterPro"/>
</dbReference>
<feature type="domain" description="Penicillin-binding protein transpeptidase" evidence="1">
    <location>
        <begin position="149"/>
        <end position="493"/>
    </location>
</feature>
<evidence type="ECO:0000313" key="4">
    <source>
        <dbReference type="Proteomes" id="UP000000602"/>
    </source>
</evidence>
<dbReference type="InterPro" id="IPR012338">
    <property type="entry name" value="Beta-lactam/transpept-like"/>
</dbReference>
<feature type="domain" description="Penicillin binding protein A dimerisation" evidence="2">
    <location>
        <begin position="47"/>
        <end position="125"/>
    </location>
</feature>
<dbReference type="InterPro" id="IPR001460">
    <property type="entry name" value="PCN-bd_Tpept"/>
</dbReference>
<dbReference type="SUPFAM" id="SSF56519">
    <property type="entry name" value="Penicillin binding protein dimerisation domain"/>
    <property type="match status" value="1"/>
</dbReference>